<name>A0A2H3C818_ARMGA</name>
<dbReference type="EMBL" id="KZ293799">
    <property type="protein sequence ID" value="PBK79215.1"/>
    <property type="molecule type" value="Genomic_DNA"/>
</dbReference>
<dbReference type="OrthoDB" id="3116706at2759"/>
<accession>A0A2H3C818</accession>
<gene>
    <name evidence="2" type="ORF">ARMGADRAFT_175720</name>
</gene>
<protein>
    <submittedName>
        <fullName evidence="2">Uncharacterized protein</fullName>
    </submittedName>
</protein>
<feature type="transmembrane region" description="Helical" evidence="1">
    <location>
        <begin position="55"/>
        <end position="74"/>
    </location>
</feature>
<dbReference type="Proteomes" id="UP000217790">
    <property type="component" value="Unassembled WGS sequence"/>
</dbReference>
<organism evidence="2 3">
    <name type="scientific">Armillaria gallica</name>
    <name type="common">Bulbous honey fungus</name>
    <name type="synonym">Armillaria bulbosa</name>
    <dbReference type="NCBI Taxonomy" id="47427"/>
    <lineage>
        <taxon>Eukaryota</taxon>
        <taxon>Fungi</taxon>
        <taxon>Dikarya</taxon>
        <taxon>Basidiomycota</taxon>
        <taxon>Agaricomycotina</taxon>
        <taxon>Agaricomycetes</taxon>
        <taxon>Agaricomycetidae</taxon>
        <taxon>Agaricales</taxon>
        <taxon>Marasmiineae</taxon>
        <taxon>Physalacriaceae</taxon>
        <taxon>Armillaria</taxon>
    </lineage>
</organism>
<proteinExistence type="predicted"/>
<evidence type="ECO:0000256" key="1">
    <source>
        <dbReference type="SAM" id="Phobius"/>
    </source>
</evidence>
<dbReference type="AlphaFoldDB" id="A0A2H3C818"/>
<keyword evidence="1" id="KW-1133">Transmembrane helix</keyword>
<evidence type="ECO:0000313" key="2">
    <source>
        <dbReference type="EMBL" id="PBK79215.1"/>
    </source>
</evidence>
<sequence>MSTVYANDGSFPPNPSLRPLPFHCCFSTATTPSNSLHTYVDGMIFLHTTSAHGPFISYFSPSLVFHIYFLSLLIPSYNFPPFTSDGIACVEAFVIYFLSAFYRLYFRCYQSVYCFRLFTIYMEHVFSSP</sequence>
<evidence type="ECO:0000313" key="3">
    <source>
        <dbReference type="Proteomes" id="UP000217790"/>
    </source>
</evidence>
<keyword evidence="1" id="KW-0472">Membrane</keyword>
<dbReference type="InParanoid" id="A0A2H3C818"/>
<reference evidence="3" key="1">
    <citation type="journal article" date="2017" name="Nat. Ecol. Evol.">
        <title>Genome expansion and lineage-specific genetic innovations in the forest pathogenic fungi Armillaria.</title>
        <authorList>
            <person name="Sipos G."/>
            <person name="Prasanna A.N."/>
            <person name="Walter M.C."/>
            <person name="O'Connor E."/>
            <person name="Balint B."/>
            <person name="Krizsan K."/>
            <person name="Kiss B."/>
            <person name="Hess J."/>
            <person name="Varga T."/>
            <person name="Slot J."/>
            <person name="Riley R."/>
            <person name="Boka B."/>
            <person name="Rigling D."/>
            <person name="Barry K."/>
            <person name="Lee J."/>
            <person name="Mihaltcheva S."/>
            <person name="LaButti K."/>
            <person name="Lipzen A."/>
            <person name="Waldron R."/>
            <person name="Moloney N.M."/>
            <person name="Sperisen C."/>
            <person name="Kredics L."/>
            <person name="Vagvoelgyi C."/>
            <person name="Patrignani A."/>
            <person name="Fitzpatrick D."/>
            <person name="Nagy I."/>
            <person name="Doyle S."/>
            <person name="Anderson J.B."/>
            <person name="Grigoriev I.V."/>
            <person name="Gueldener U."/>
            <person name="Muensterkoetter M."/>
            <person name="Nagy L.G."/>
        </authorList>
    </citation>
    <scope>NUCLEOTIDE SEQUENCE [LARGE SCALE GENOMIC DNA]</scope>
    <source>
        <strain evidence="3">Ar21-2</strain>
    </source>
</reference>
<keyword evidence="3" id="KW-1185">Reference proteome</keyword>
<feature type="transmembrane region" description="Helical" evidence="1">
    <location>
        <begin position="86"/>
        <end position="106"/>
    </location>
</feature>
<keyword evidence="1" id="KW-0812">Transmembrane</keyword>